<dbReference type="AlphaFoldDB" id="A0A0C9YC44"/>
<sequence length="121" mass="12960">MSFMTSPLEPLRVLQKTGLLFMHHKGISHFCFPCLDSQAARPRPSSTTHSRHKHLTGTTNASSAIDDLFSTMTTATRDTVSGQHQHHGFGLPDFGKFPSSVAAANVGFNDVDSNGHGGPGD</sequence>
<proteinExistence type="predicted"/>
<gene>
    <name evidence="2" type="ORF">K443DRAFT_2095</name>
</gene>
<keyword evidence="3" id="KW-1185">Reference proteome</keyword>
<evidence type="ECO:0000313" key="3">
    <source>
        <dbReference type="Proteomes" id="UP000054477"/>
    </source>
</evidence>
<feature type="region of interest" description="Disordered" evidence="1">
    <location>
        <begin position="40"/>
        <end position="59"/>
    </location>
</feature>
<reference evidence="3" key="2">
    <citation type="submission" date="2015-01" db="EMBL/GenBank/DDBJ databases">
        <title>Evolutionary Origins and Diversification of the Mycorrhizal Mutualists.</title>
        <authorList>
            <consortium name="DOE Joint Genome Institute"/>
            <consortium name="Mycorrhizal Genomics Consortium"/>
            <person name="Kohler A."/>
            <person name="Kuo A."/>
            <person name="Nagy L.G."/>
            <person name="Floudas D."/>
            <person name="Copeland A."/>
            <person name="Barry K.W."/>
            <person name="Cichocki N."/>
            <person name="Veneault-Fourrey C."/>
            <person name="LaButti K."/>
            <person name="Lindquist E.A."/>
            <person name="Lipzen A."/>
            <person name="Lundell T."/>
            <person name="Morin E."/>
            <person name="Murat C."/>
            <person name="Riley R."/>
            <person name="Ohm R."/>
            <person name="Sun H."/>
            <person name="Tunlid A."/>
            <person name="Henrissat B."/>
            <person name="Grigoriev I.V."/>
            <person name="Hibbett D.S."/>
            <person name="Martin F."/>
        </authorList>
    </citation>
    <scope>NUCLEOTIDE SEQUENCE [LARGE SCALE GENOMIC DNA]</scope>
    <source>
        <strain evidence="3">LaAM-08-1</strain>
    </source>
</reference>
<reference evidence="2 3" key="1">
    <citation type="submission" date="2014-04" db="EMBL/GenBank/DDBJ databases">
        <authorList>
            <consortium name="DOE Joint Genome Institute"/>
            <person name="Kuo A."/>
            <person name="Kohler A."/>
            <person name="Nagy L.G."/>
            <person name="Floudas D."/>
            <person name="Copeland A."/>
            <person name="Barry K.W."/>
            <person name="Cichocki N."/>
            <person name="Veneault-Fourrey C."/>
            <person name="LaButti K."/>
            <person name="Lindquist E.A."/>
            <person name="Lipzen A."/>
            <person name="Lundell T."/>
            <person name="Morin E."/>
            <person name="Murat C."/>
            <person name="Sun H."/>
            <person name="Tunlid A."/>
            <person name="Henrissat B."/>
            <person name="Grigoriev I.V."/>
            <person name="Hibbett D.S."/>
            <person name="Martin F."/>
            <person name="Nordberg H.P."/>
            <person name="Cantor M.N."/>
            <person name="Hua S.X."/>
        </authorList>
    </citation>
    <scope>NUCLEOTIDE SEQUENCE [LARGE SCALE GENOMIC DNA]</scope>
    <source>
        <strain evidence="2 3">LaAM-08-1</strain>
    </source>
</reference>
<dbReference type="HOGENOM" id="CLU_2038431_0_0_1"/>
<dbReference type="Proteomes" id="UP000054477">
    <property type="component" value="Unassembled WGS sequence"/>
</dbReference>
<evidence type="ECO:0000256" key="1">
    <source>
        <dbReference type="SAM" id="MobiDB-lite"/>
    </source>
</evidence>
<evidence type="ECO:0000313" key="2">
    <source>
        <dbReference type="EMBL" id="KIK07877.1"/>
    </source>
</evidence>
<organism evidence="2 3">
    <name type="scientific">Laccaria amethystina LaAM-08-1</name>
    <dbReference type="NCBI Taxonomy" id="1095629"/>
    <lineage>
        <taxon>Eukaryota</taxon>
        <taxon>Fungi</taxon>
        <taxon>Dikarya</taxon>
        <taxon>Basidiomycota</taxon>
        <taxon>Agaricomycotina</taxon>
        <taxon>Agaricomycetes</taxon>
        <taxon>Agaricomycetidae</taxon>
        <taxon>Agaricales</taxon>
        <taxon>Agaricineae</taxon>
        <taxon>Hydnangiaceae</taxon>
        <taxon>Laccaria</taxon>
    </lineage>
</organism>
<dbReference type="EMBL" id="KN838545">
    <property type="protein sequence ID" value="KIK07877.1"/>
    <property type="molecule type" value="Genomic_DNA"/>
</dbReference>
<name>A0A0C9YC44_9AGAR</name>
<accession>A0A0C9YC44</accession>
<protein>
    <submittedName>
        <fullName evidence="2">Unplaced genomic scaffold K443scaffold_10, whole genome shotgun sequence</fullName>
    </submittedName>
</protein>